<sequence>MSVTTTEGLLMIPRLLLGGMLSLSLFVTGCSALRVSTSEQNSKPVEVGLRDSAQATPEPTEKAIPDGMEEVAVTLGEECPISVEFAIDRRWGDGVGYSGYWLYSNGDARLISVNCYAWGGTQPQDVTDEAMDVTFSESGSRVVSEKVGETPGGVFWTVQGVLGPSEVRSIASTESVLYGAVAGIRDDGRLYKVSVEMVAKSDDAEAAAVYAQMLPTVRFAGNALTPPPGLN</sequence>
<dbReference type="RefSeq" id="WP_232252573.1">
    <property type="nucleotide sequence ID" value="NZ_FXZC01000009.1"/>
</dbReference>
<evidence type="ECO:0000313" key="3">
    <source>
        <dbReference type="Proteomes" id="UP000234333"/>
    </source>
</evidence>
<dbReference type="EMBL" id="FXZC01000009">
    <property type="protein sequence ID" value="SMX97922.1"/>
    <property type="molecule type" value="Genomic_DNA"/>
</dbReference>
<evidence type="ECO:0000313" key="2">
    <source>
        <dbReference type="EMBL" id="SMX97922.1"/>
    </source>
</evidence>
<protein>
    <recommendedName>
        <fullName evidence="4">Lipoprotein LpqN</fullName>
    </recommendedName>
</protein>
<dbReference type="GeneID" id="99772501"/>
<gene>
    <name evidence="2" type="ORF">BC102111_03185</name>
</gene>
<dbReference type="Proteomes" id="UP000234333">
    <property type="component" value="Unassembled WGS sequence"/>
</dbReference>
<dbReference type="AlphaFoldDB" id="A0A2H1KFI2"/>
<evidence type="ECO:0000256" key="1">
    <source>
        <dbReference type="SAM" id="MobiDB-lite"/>
    </source>
</evidence>
<reference evidence="2 3" key="1">
    <citation type="submission" date="2017-03" db="EMBL/GenBank/DDBJ databases">
        <authorList>
            <person name="Afonso C.L."/>
            <person name="Miller P.J."/>
            <person name="Scott M.A."/>
            <person name="Spackman E."/>
            <person name="Goraichik I."/>
            <person name="Dimitrov K.M."/>
            <person name="Suarez D.L."/>
            <person name="Swayne D.E."/>
        </authorList>
    </citation>
    <scope>NUCLEOTIDE SEQUENCE [LARGE SCALE GENOMIC DNA]</scope>
    <source>
        <strain evidence="2 3">CIP 102111</strain>
    </source>
</reference>
<organism evidence="2 3">
    <name type="scientific">Brevibacterium casei CIP 102111</name>
    <dbReference type="NCBI Taxonomy" id="1255625"/>
    <lineage>
        <taxon>Bacteria</taxon>
        <taxon>Bacillati</taxon>
        <taxon>Actinomycetota</taxon>
        <taxon>Actinomycetes</taxon>
        <taxon>Micrococcales</taxon>
        <taxon>Brevibacteriaceae</taxon>
        <taxon>Brevibacterium</taxon>
    </lineage>
</organism>
<proteinExistence type="predicted"/>
<evidence type="ECO:0008006" key="4">
    <source>
        <dbReference type="Google" id="ProtNLM"/>
    </source>
</evidence>
<feature type="region of interest" description="Disordered" evidence="1">
    <location>
        <begin position="41"/>
        <end position="61"/>
    </location>
</feature>
<name>A0A2H1KFI2_9MICO</name>
<accession>A0A2H1KFI2</accession>